<dbReference type="AntiFam" id="ANF00142">
    <property type="entry name" value="Shadow ORF (opposite yadG)"/>
</dbReference>
<proteinExistence type="predicted"/>
<dbReference type="AlphaFoldDB" id="A0A0H5REM1"/>
<accession>A0A0H5REM1</accession>
<name>A0A0H5REM1_9EUKA</name>
<sequence>MVIDVVESVLGDVADDQVGVLPDLTTLVGLEVANEQLDEGRLAGTVGSEDGDTRRERDLEGDIVELLHLLGRVLVTDLAHLEERLFLGLDTFQERRIGELELVVLGGFQGVVRLGLGDGLDESLEVAAVALDLEAVEVEYVGDGIVEEARVVRDDDGSASLERGEVAFEPSNVDNVQVVSRLVEQEDIGLEEHGAGESELHLPATREGADTVS</sequence>
<feature type="non-terminal residue" evidence="2">
    <location>
        <position position="213"/>
    </location>
</feature>
<organism evidence="2">
    <name type="scientific">Spongospora subterranea</name>
    <dbReference type="NCBI Taxonomy" id="70186"/>
    <lineage>
        <taxon>Eukaryota</taxon>
        <taxon>Sar</taxon>
        <taxon>Rhizaria</taxon>
        <taxon>Endomyxa</taxon>
        <taxon>Phytomyxea</taxon>
        <taxon>Plasmodiophorida</taxon>
        <taxon>Plasmodiophoridae</taxon>
        <taxon>Spongospora</taxon>
    </lineage>
</organism>
<evidence type="ECO:0000313" key="2">
    <source>
        <dbReference type="EMBL" id="CRZ11982.1"/>
    </source>
</evidence>
<evidence type="ECO:0000256" key="1">
    <source>
        <dbReference type="SAM" id="MobiDB-lite"/>
    </source>
</evidence>
<feature type="region of interest" description="Disordered" evidence="1">
    <location>
        <begin position="192"/>
        <end position="213"/>
    </location>
</feature>
<reference evidence="2" key="1">
    <citation type="submission" date="2015-04" db="EMBL/GenBank/DDBJ databases">
        <title>The genome sequence of the plant pathogenic Rhizarian Plasmodiophora brassicae reveals insights in its biotrophic life cycle and the origin of chitin synthesis.</title>
        <authorList>
            <person name="Schwelm A."/>
            <person name="Fogelqvist J."/>
            <person name="Knaust A."/>
            <person name="Julke S."/>
            <person name="Lilja T."/>
            <person name="Dhandapani V."/>
            <person name="Bonilla-Rosso G."/>
            <person name="Karlsson M."/>
            <person name="Shevchenko A."/>
            <person name="Choi S.R."/>
            <person name="Kim H.G."/>
            <person name="Park J.Y."/>
            <person name="Lim Y.P."/>
            <person name="Ludwig-Muller J."/>
            <person name="Dixelius C."/>
        </authorList>
    </citation>
    <scope>NUCLEOTIDE SEQUENCE</scope>
    <source>
        <tissue evidence="2">Potato root galls</tissue>
    </source>
</reference>
<dbReference type="EMBL" id="HACM01011540">
    <property type="protein sequence ID" value="CRZ11982.1"/>
    <property type="molecule type" value="Transcribed_RNA"/>
</dbReference>
<protein>
    <submittedName>
        <fullName evidence="2">Uncharacterized protein</fullName>
    </submittedName>
</protein>